<dbReference type="Pfam" id="PF00072">
    <property type="entry name" value="Response_reg"/>
    <property type="match status" value="1"/>
</dbReference>
<name>A0A1J5TD40_9ZZZZ</name>
<protein>
    <submittedName>
        <fullName evidence="6">Phosphate regulon transcriptional regulatory protein PhoB</fullName>
    </submittedName>
</protein>
<dbReference type="GO" id="GO:0005829">
    <property type="term" value="C:cytosol"/>
    <property type="evidence" value="ECO:0007669"/>
    <property type="project" value="TreeGrafter"/>
</dbReference>
<evidence type="ECO:0000256" key="3">
    <source>
        <dbReference type="ARBA" id="ARBA00023125"/>
    </source>
</evidence>
<dbReference type="PROSITE" id="PS50110">
    <property type="entry name" value="RESPONSE_REGULATORY"/>
    <property type="match status" value="1"/>
</dbReference>
<dbReference type="PANTHER" id="PTHR48111">
    <property type="entry name" value="REGULATOR OF RPOS"/>
    <property type="match status" value="1"/>
</dbReference>
<dbReference type="InterPro" id="IPR001867">
    <property type="entry name" value="OmpR/PhoB-type_DNA-bd"/>
</dbReference>
<accession>A0A1J5TD40</accession>
<dbReference type="SMART" id="SM00448">
    <property type="entry name" value="REC"/>
    <property type="match status" value="1"/>
</dbReference>
<dbReference type="Gene3D" id="6.10.250.690">
    <property type="match status" value="1"/>
</dbReference>
<comment type="caution">
    <text evidence="6">The sequence shown here is derived from an EMBL/GenBank/DDBJ whole genome shotgun (WGS) entry which is preliminary data.</text>
</comment>
<dbReference type="Pfam" id="PF00486">
    <property type="entry name" value="Trans_reg_C"/>
    <property type="match status" value="1"/>
</dbReference>
<reference evidence="6" key="1">
    <citation type="submission" date="2016-10" db="EMBL/GenBank/DDBJ databases">
        <title>Sequence of Gallionella enrichment culture.</title>
        <authorList>
            <person name="Poehlein A."/>
            <person name="Muehling M."/>
            <person name="Daniel R."/>
        </authorList>
    </citation>
    <scope>NUCLEOTIDE SEQUENCE</scope>
</reference>
<evidence type="ECO:0000256" key="1">
    <source>
        <dbReference type="ARBA" id="ARBA00022553"/>
    </source>
</evidence>
<dbReference type="InterPro" id="IPR011006">
    <property type="entry name" value="CheY-like_superfamily"/>
</dbReference>
<dbReference type="InterPro" id="IPR001789">
    <property type="entry name" value="Sig_transdc_resp-reg_receiver"/>
</dbReference>
<dbReference type="PANTHER" id="PTHR48111:SF40">
    <property type="entry name" value="PHOSPHATE REGULON TRANSCRIPTIONAL REGULATORY PROTEIN PHOB"/>
    <property type="match status" value="1"/>
</dbReference>
<keyword evidence="3" id="KW-0238">DNA-binding</keyword>
<dbReference type="SUPFAM" id="SSF46894">
    <property type="entry name" value="C-terminal effector domain of the bipartite response regulators"/>
    <property type="match status" value="1"/>
</dbReference>
<dbReference type="SMART" id="SM00862">
    <property type="entry name" value="Trans_reg_C"/>
    <property type="match status" value="1"/>
</dbReference>
<dbReference type="GO" id="GO:0000156">
    <property type="term" value="F:phosphorelay response regulator activity"/>
    <property type="evidence" value="ECO:0007669"/>
    <property type="project" value="TreeGrafter"/>
</dbReference>
<gene>
    <name evidence="6" type="primary">phoB_1</name>
    <name evidence="6" type="ORF">GALL_11920</name>
</gene>
<feature type="domain" description="OmpR/PhoB-type" evidence="5">
    <location>
        <begin position="141"/>
        <end position="241"/>
    </location>
</feature>
<evidence type="ECO:0000259" key="5">
    <source>
        <dbReference type="PROSITE" id="PS51755"/>
    </source>
</evidence>
<feature type="domain" description="Response regulatory" evidence="4">
    <location>
        <begin position="8"/>
        <end position="122"/>
    </location>
</feature>
<proteinExistence type="predicted"/>
<dbReference type="Gene3D" id="3.40.50.2300">
    <property type="match status" value="1"/>
</dbReference>
<dbReference type="AlphaFoldDB" id="A0A1J5TD40"/>
<dbReference type="CDD" id="cd00383">
    <property type="entry name" value="trans_reg_C"/>
    <property type="match status" value="1"/>
</dbReference>
<dbReference type="GO" id="GO:0006355">
    <property type="term" value="P:regulation of DNA-templated transcription"/>
    <property type="evidence" value="ECO:0007669"/>
    <property type="project" value="InterPro"/>
</dbReference>
<dbReference type="InterPro" id="IPR036388">
    <property type="entry name" value="WH-like_DNA-bd_sf"/>
</dbReference>
<organism evidence="6">
    <name type="scientific">mine drainage metagenome</name>
    <dbReference type="NCBI Taxonomy" id="410659"/>
    <lineage>
        <taxon>unclassified sequences</taxon>
        <taxon>metagenomes</taxon>
        <taxon>ecological metagenomes</taxon>
    </lineage>
</organism>
<dbReference type="InterPro" id="IPR039420">
    <property type="entry name" value="WalR-like"/>
</dbReference>
<dbReference type="PROSITE" id="PS51755">
    <property type="entry name" value="OMPR_PHOB"/>
    <property type="match status" value="1"/>
</dbReference>
<dbReference type="Gene3D" id="1.10.10.10">
    <property type="entry name" value="Winged helix-like DNA-binding domain superfamily/Winged helix DNA-binding domain"/>
    <property type="match status" value="1"/>
</dbReference>
<evidence type="ECO:0000259" key="4">
    <source>
        <dbReference type="PROSITE" id="PS50110"/>
    </source>
</evidence>
<keyword evidence="2" id="KW-0902">Two-component regulatory system</keyword>
<dbReference type="SUPFAM" id="SSF52172">
    <property type="entry name" value="CheY-like"/>
    <property type="match status" value="1"/>
</dbReference>
<evidence type="ECO:0000313" key="6">
    <source>
        <dbReference type="EMBL" id="OIR18850.1"/>
    </source>
</evidence>
<dbReference type="GO" id="GO:0000976">
    <property type="term" value="F:transcription cis-regulatory region binding"/>
    <property type="evidence" value="ECO:0007669"/>
    <property type="project" value="TreeGrafter"/>
</dbReference>
<keyword evidence="1" id="KW-0597">Phosphoprotein</keyword>
<evidence type="ECO:0000256" key="2">
    <source>
        <dbReference type="ARBA" id="ARBA00023012"/>
    </source>
</evidence>
<dbReference type="InterPro" id="IPR016032">
    <property type="entry name" value="Sig_transdc_resp-reg_C-effctor"/>
</dbReference>
<sequence>MTSDAKPLIVIVEDENALAQVVSTHLDGAGMQTQICNRAAHAFRFLERNFANLVLLDLNLPDQSGFALLEDLQKAGIEVPIIFLTGNAHELSKIKGLEMGADDYITKPFSYAELVARIRAVLRRTETHRDTHVTRNASLADAPFDFDGASVVPQRLEIQFPDGVTEAIGRKELGILAFLATAPGTVVTRKALIHSVWGQHADVKSRSLDQYIVKIRDLFQKHGIELDGFKTVHGVGYIYEPKAR</sequence>
<dbReference type="GO" id="GO:0032993">
    <property type="term" value="C:protein-DNA complex"/>
    <property type="evidence" value="ECO:0007669"/>
    <property type="project" value="TreeGrafter"/>
</dbReference>
<dbReference type="EMBL" id="MLJW01000002">
    <property type="protein sequence ID" value="OIR18850.1"/>
    <property type="molecule type" value="Genomic_DNA"/>
</dbReference>